<evidence type="ECO:0000259" key="6">
    <source>
        <dbReference type="Pfam" id="PF07992"/>
    </source>
</evidence>
<dbReference type="InterPro" id="IPR036188">
    <property type="entry name" value="FAD/NAD-bd_sf"/>
</dbReference>
<dbReference type="PANTHER" id="PTHR43014">
    <property type="entry name" value="MERCURIC REDUCTASE"/>
    <property type="match status" value="1"/>
</dbReference>
<keyword evidence="4" id="KW-0274">FAD</keyword>
<proteinExistence type="inferred from homology"/>
<dbReference type="Pfam" id="PF02852">
    <property type="entry name" value="Pyr_redox_dim"/>
    <property type="match status" value="1"/>
</dbReference>
<dbReference type="RefSeq" id="WP_252167233.1">
    <property type="nucleotide sequence ID" value="NZ_CP084930.1"/>
</dbReference>
<dbReference type="InterPro" id="IPR016156">
    <property type="entry name" value="FAD/NAD-linked_Rdtase_dimer_sf"/>
</dbReference>
<keyword evidence="8" id="KW-1185">Reference proteome</keyword>
<feature type="domain" description="FAD/NAD(P)-binding" evidence="6">
    <location>
        <begin position="5"/>
        <end position="320"/>
    </location>
</feature>
<evidence type="ECO:0000313" key="7">
    <source>
        <dbReference type="EMBL" id="USI73423.1"/>
    </source>
</evidence>
<dbReference type="PRINTS" id="PR00411">
    <property type="entry name" value="PNDRDTASEI"/>
</dbReference>
<dbReference type="PRINTS" id="PR00368">
    <property type="entry name" value="FADPNR"/>
</dbReference>
<feature type="domain" description="Pyridine nucleotide-disulphide oxidoreductase dimerisation" evidence="5">
    <location>
        <begin position="345"/>
        <end position="449"/>
    </location>
</feature>
<dbReference type="PANTHER" id="PTHR43014:SF2">
    <property type="entry name" value="MERCURIC REDUCTASE"/>
    <property type="match status" value="1"/>
</dbReference>
<dbReference type="EMBL" id="CP084930">
    <property type="protein sequence ID" value="USI73423.1"/>
    <property type="molecule type" value="Genomic_DNA"/>
</dbReference>
<evidence type="ECO:0000256" key="2">
    <source>
        <dbReference type="ARBA" id="ARBA00007532"/>
    </source>
</evidence>
<comment type="similarity">
    <text evidence="2">Belongs to the class-I pyridine nucleotide-disulfide oxidoreductase family.</text>
</comment>
<dbReference type="InterPro" id="IPR001100">
    <property type="entry name" value="Pyr_nuc-diS_OxRdtase"/>
</dbReference>
<evidence type="ECO:0000256" key="3">
    <source>
        <dbReference type="ARBA" id="ARBA00022630"/>
    </source>
</evidence>
<keyword evidence="3" id="KW-0285">Flavoprotein</keyword>
<dbReference type="NCBIfam" id="NF004992">
    <property type="entry name" value="PRK06370.1-4"/>
    <property type="match status" value="1"/>
</dbReference>
<dbReference type="SUPFAM" id="SSF55424">
    <property type="entry name" value="FAD/NAD-linked reductases, dimerisation (C-terminal) domain"/>
    <property type="match status" value="1"/>
</dbReference>
<gene>
    <name evidence="7" type="ORF">LHA26_02785</name>
</gene>
<accession>A0ABY4X905</accession>
<sequence>MRSFDAIIIGAGQAGPALAARLDAAGLSVAIIERHHVGGTCVNTGCKPTKTLIASAYAAHLARRGGDYGFSVAGPVTVDMPTVAARAAKVIHDSRQGNERWLEGLERVTLIRGHARFVAPRRISVDGETMTAPRIFLNVGGRAAMPDMPGIDAVTLLTNTDMVALDTLPDHLVVVGGSYIGLEFAQMYRRFGAQVTVVERSDRLIAREDEDVSAAVRAMLEEEGIAVRTGATCIGFAPDPAGIAVRVGCAADARPVLGSHVLMAVGRRPNTDDLGLAAAGIETDARGYIQVDDRLETNVPGIWALGDCNGRGAFTHTAYNDFEIVAANLLDGGDRRVSQRLPGYALFVDPPLGRVGMTDAEAARTGRPLLHAKRPMTRVGRAVEKGETKGFMKVVADAETRRILGAAILGTGGDEAIHGIIDMMNADQTIDTLRWAVPIHPTVSELIPTLLLDLAPSR</sequence>
<organism evidence="7 8">
    <name type="scientific">Sphingomonas morindae</name>
    <dbReference type="NCBI Taxonomy" id="1541170"/>
    <lineage>
        <taxon>Bacteria</taxon>
        <taxon>Pseudomonadati</taxon>
        <taxon>Pseudomonadota</taxon>
        <taxon>Alphaproteobacteria</taxon>
        <taxon>Sphingomonadales</taxon>
        <taxon>Sphingomonadaceae</taxon>
        <taxon>Sphingomonas</taxon>
    </lineage>
</organism>
<evidence type="ECO:0000259" key="5">
    <source>
        <dbReference type="Pfam" id="PF02852"/>
    </source>
</evidence>
<dbReference type="Pfam" id="PF07992">
    <property type="entry name" value="Pyr_redox_2"/>
    <property type="match status" value="1"/>
</dbReference>
<dbReference type="PIRSF" id="PIRSF000350">
    <property type="entry name" value="Mercury_reductase_MerA"/>
    <property type="match status" value="1"/>
</dbReference>
<dbReference type="Gene3D" id="3.50.50.60">
    <property type="entry name" value="FAD/NAD(P)-binding domain"/>
    <property type="match status" value="2"/>
</dbReference>
<comment type="cofactor">
    <cofactor evidence="1">
        <name>FAD</name>
        <dbReference type="ChEBI" id="CHEBI:57692"/>
    </cofactor>
</comment>
<evidence type="ECO:0000256" key="1">
    <source>
        <dbReference type="ARBA" id="ARBA00001974"/>
    </source>
</evidence>
<dbReference type="InterPro" id="IPR004099">
    <property type="entry name" value="Pyr_nucl-diS_OxRdtase_dimer"/>
</dbReference>
<evidence type="ECO:0000256" key="4">
    <source>
        <dbReference type="ARBA" id="ARBA00022827"/>
    </source>
</evidence>
<dbReference type="InterPro" id="IPR023753">
    <property type="entry name" value="FAD/NAD-binding_dom"/>
</dbReference>
<dbReference type="SUPFAM" id="SSF51905">
    <property type="entry name" value="FAD/NAD(P)-binding domain"/>
    <property type="match status" value="1"/>
</dbReference>
<evidence type="ECO:0000313" key="8">
    <source>
        <dbReference type="Proteomes" id="UP001056937"/>
    </source>
</evidence>
<reference evidence="7" key="1">
    <citation type="journal article" date="2022" name="Toxins">
        <title>Genomic Analysis of Sphingopyxis sp. USTB-05 for Biodegrading Cyanobacterial Hepatotoxins.</title>
        <authorList>
            <person name="Liu C."/>
            <person name="Xu Q."/>
            <person name="Zhao Z."/>
            <person name="Zhang H."/>
            <person name="Liu X."/>
            <person name="Yin C."/>
            <person name="Liu Y."/>
            <person name="Yan H."/>
        </authorList>
    </citation>
    <scope>NUCLEOTIDE SEQUENCE</scope>
    <source>
        <strain evidence="7">NBD5</strain>
    </source>
</reference>
<protein>
    <submittedName>
        <fullName evidence="7">FAD-containing oxidoreductase</fullName>
    </submittedName>
</protein>
<name>A0ABY4X905_9SPHN</name>
<dbReference type="Gene3D" id="3.30.390.30">
    <property type="match status" value="1"/>
</dbReference>
<dbReference type="Proteomes" id="UP001056937">
    <property type="component" value="Chromosome 1"/>
</dbReference>